<reference evidence="1" key="1">
    <citation type="submission" date="2012-11" db="EMBL/GenBank/DDBJ databases">
        <title>Dependencies among metagenomic species, viruses, plasmids and units of genetic variation.</title>
        <authorList>
            <person name="Nielsen H.B."/>
            <person name="Almeida M."/>
            <person name="Juncker A.S."/>
            <person name="Rasmussen S."/>
            <person name="Li J."/>
            <person name="Sunagawa S."/>
            <person name="Plichta D."/>
            <person name="Gautier L."/>
            <person name="Le Chatelier E."/>
            <person name="Peletier E."/>
            <person name="Bonde I."/>
            <person name="Nielsen T."/>
            <person name="Manichanh C."/>
            <person name="Arumugam M."/>
            <person name="Batto J."/>
            <person name="Santos M.B.Q.D."/>
            <person name="Blom N."/>
            <person name="Borruel N."/>
            <person name="Burgdorf K.S."/>
            <person name="Boumezbeur F."/>
            <person name="Casellas F."/>
            <person name="Dore J."/>
            <person name="Guarner F."/>
            <person name="Hansen T."/>
            <person name="Hildebrand F."/>
            <person name="Kaas R.S."/>
            <person name="Kennedy S."/>
            <person name="Kristiansen K."/>
            <person name="Kultima J.R."/>
            <person name="Leonard P."/>
            <person name="Levenez F."/>
            <person name="Lund O."/>
            <person name="Moumen B."/>
            <person name="Le Paslier D."/>
            <person name="Pons N."/>
            <person name="Pedersen O."/>
            <person name="Prifti E."/>
            <person name="Qin J."/>
            <person name="Raes J."/>
            <person name="Tap J."/>
            <person name="Tims S."/>
            <person name="Ussery D.W."/>
            <person name="Yamada T."/>
            <person name="MetaHit consortium"/>
            <person name="Renault P."/>
            <person name="Sicheritz-Ponten T."/>
            <person name="Bork P."/>
            <person name="Wang J."/>
            <person name="Brunak S."/>
            <person name="Ehrlich S.D."/>
        </authorList>
    </citation>
    <scope>NUCLEOTIDE SEQUENCE [LARGE SCALE GENOMIC DNA]</scope>
</reference>
<comment type="caution">
    <text evidence="1">The sequence shown here is derived from an EMBL/GenBank/DDBJ whole genome shotgun (WGS) entry which is preliminary data.</text>
</comment>
<proteinExistence type="predicted"/>
<name>R6TV99_9BACT</name>
<organism evidence="1 2">
    <name type="scientific">Candidatus Colimorpha enterica</name>
    <dbReference type="NCBI Taxonomy" id="3083063"/>
    <lineage>
        <taxon>Bacteria</taxon>
        <taxon>Pseudomonadati</taxon>
        <taxon>Bacteroidota</taxon>
        <taxon>Bacteroidia</taxon>
        <taxon>Bacteroidales</taxon>
        <taxon>Candidatus Colimorpha</taxon>
    </lineage>
</organism>
<sequence length="29" mass="3298">MYKTVQKLEAMSDAEFDALYIAPDSVMDD</sequence>
<dbReference type="Proteomes" id="UP000017938">
    <property type="component" value="Unassembled WGS sequence"/>
</dbReference>
<dbReference type="AlphaFoldDB" id="R6TV99"/>
<dbReference type="EMBL" id="CBFW010000342">
    <property type="protein sequence ID" value="CDC76095.1"/>
    <property type="molecule type" value="Genomic_DNA"/>
</dbReference>
<gene>
    <name evidence="1" type="ORF">BN580_02053</name>
</gene>
<evidence type="ECO:0000313" key="1">
    <source>
        <dbReference type="EMBL" id="CDC76095.1"/>
    </source>
</evidence>
<dbReference type="STRING" id="1263015.BN580_02053"/>
<evidence type="ECO:0000313" key="2">
    <source>
        <dbReference type="Proteomes" id="UP000017938"/>
    </source>
</evidence>
<protein>
    <submittedName>
        <fullName evidence="1">Uncharacterized protein</fullName>
    </submittedName>
</protein>
<accession>R6TV99</accession>